<sequence>MCWHIVSLGTEDNEVLEPEESMSVVARCLQRKSYGWEIEIDDNHPVFKVYRPNLRGNVEIVLHDCPDWDTFASDFQSSLTTLAGGDIIILKFPVENKSIFQEIKDNFAPLLKQIFKHRPSTPILILAVGLRLKSGPSCTCPMCVSDRNMGVSPLEGTQLARDIGLGATYLDLGCPGISHTMKYLGGVLEYLIQQAMDQQLDAAKRKGENQVLNVHPHPPILGPPEKLPCLKDEASQYISDFKTLLERCQCVDVVFCAADASPVCAAHRVVLCSVSSVFMLLFGVISTKDVGDSSTQQTVRALFSVHQEPEVSTKNSPVRVIVKDALFLKCLSDILHFIYSGASQWKLLEHHLKEKLKDAEELAHVSHIVRSVFTKPVTDSDSGKLQPLWKSLGLFYNNPSLSDVIFQVQDTKIPAHRAVLVARCEVMAAMFSGSYMEANSVLIPVHGISKDTFLAFLEYIYTDTVCPASVLQAMSLLIYSEMYQISRLQMICEHCIATQLQSVPSRELASTSLNVVSLLKKAKFHNSENLYTWLLYFVATHYPIFSQKQEFQDLSAKELDFVEKHKWPSNTYLTELEEYRRYIHPQKKRCTLL</sequence>
<evidence type="ECO:0000313" key="2">
    <source>
        <dbReference type="EMBL" id="KAG9487995.1"/>
    </source>
</evidence>
<comment type="caution">
    <text evidence="2">The sequence shown here is derived from an EMBL/GenBank/DDBJ whole genome shotgun (WGS) entry which is preliminary data.</text>
</comment>
<evidence type="ECO:0000313" key="3">
    <source>
        <dbReference type="Proteomes" id="UP000770717"/>
    </source>
</evidence>
<dbReference type="OrthoDB" id="10251809at2759"/>
<keyword evidence="3" id="KW-1185">Reference proteome</keyword>
<organism evidence="2 3">
    <name type="scientific">Eleutherodactylus coqui</name>
    <name type="common">Puerto Rican coqui</name>
    <dbReference type="NCBI Taxonomy" id="57060"/>
    <lineage>
        <taxon>Eukaryota</taxon>
        <taxon>Metazoa</taxon>
        <taxon>Chordata</taxon>
        <taxon>Craniata</taxon>
        <taxon>Vertebrata</taxon>
        <taxon>Euteleostomi</taxon>
        <taxon>Amphibia</taxon>
        <taxon>Batrachia</taxon>
        <taxon>Anura</taxon>
        <taxon>Neobatrachia</taxon>
        <taxon>Hyloidea</taxon>
        <taxon>Eleutherodactylidae</taxon>
        <taxon>Eleutherodactylinae</taxon>
        <taxon>Eleutherodactylus</taxon>
        <taxon>Eleutherodactylus</taxon>
    </lineage>
</organism>
<feature type="domain" description="BTB" evidence="1">
    <location>
        <begin position="402"/>
        <end position="469"/>
    </location>
</feature>
<feature type="domain" description="BTB" evidence="1">
    <location>
        <begin position="251"/>
        <end position="341"/>
    </location>
</feature>
<dbReference type="FunFam" id="3.30.710.10:FF:000076">
    <property type="entry name" value="rho-related BTB domain-containing protein 3"/>
    <property type="match status" value="1"/>
</dbReference>
<protein>
    <recommendedName>
        <fullName evidence="1">BTB domain-containing protein</fullName>
    </recommendedName>
</protein>
<name>A0A8J6FJT2_ELECQ</name>
<evidence type="ECO:0000259" key="1">
    <source>
        <dbReference type="PROSITE" id="PS50097"/>
    </source>
</evidence>
<dbReference type="PROSITE" id="PS50097">
    <property type="entry name" value="BTB"/>
    <property type="match status" value="2"/>
</dbReference>
<dbReference type="EMBL" id="WNTK01000003">
    <property type="protein sequence ID" value="KAG9487995.1"/>
    <property type="molecule type" value="Genomic_DNA"/>
</dbReference>
<gene>
    <name evidence="2" type="ORF">GDO78_007674</name>
</gene>
<dbReference type="SUPFAM" id="SSF54695">
    <property type="entry name" value="POZ domain"/>
    <property type="match status" value="2"/>
</dbReference>
<dbReference type="Pfam" id="PF00651">
    <property type="entry name" value="BTB"/>
    <property type="match status" value="1"/>
</dbReference>
<dbReference type="SMART" id="SM00225">
    <property type="entry name" value="BTB"/>
    <property type="match status" value="2"/>
</dbReference>
<proteinExistence type="predicted"/>
<dbReference type="PANTHER" id="PTHR24413">
    <property type="entry name" value="SPECKLE-TYPE POZ PROTEIN"/>
    <property type="match status" value="1"/>
</dbReference>
<reference evidence="2" key="1">
    <citation type="thesis" date="2020" institute="ProQuest LLC" country="789 East Eisenhower Parkway, Ann Arbor, MI, USA">
        <title>Comparative Genomics and Chromosome Evolution.</title>
        <authorList>
            <person name="Mudd A.B."/>
        </authorList>
    </citation>
    <scope>NUCLEOTIDE SEQUENCE</scope>
    <source>
        <strain evidence="2">HN-11 Male</strain>
        <tissue evidence="2">Kidney and liver</tissue>
    </source>
</reference>
<dbReference type="Proteomes" id="UP000770717">
    <property type="component" value="Unassembled WGS sequence"/>
</dbReference>
<dbReference type="Gene3D" id="3.30.710.10">
    <property type="entry name" value="Potassium Channel Kv1.1, Chain A"/>
    <property type="match status" value="2"/>
</dbReference>
<accession>A0A8J6FJT2</accession>
<dbReference type="InterPro" id="IPR011333">
    <property type="entry name" value="SKP1/BTB/POZ_sf"/>
</dbReference>
<dbReference type="AlphaFoldDB" id="A0A8J6FJT2"/>
<dbReference type="InterPro" id="IPR000210">
    <property type="entry name" value="BTB/POZ_dom"/>
</dbReference>